<comment type="similarity">
    <text evidence="1">Belongs to the PhzF family.</text>
</comment>
<dbReference type="PIRSF" id="PIRSF016184">
    <property type="entry name" value="PhzC_PhzF"/>
    <property type="match status" value="1"/>
</dbReference>
<dbReference type="OrthoDB" id="75169at2759"/>
<dbReference type="Pfam" id="PF02567">
    <property type="entry name" value="PhzC-PhzF"/>
    <property type="match status" value="1"/>
</dbReference>
<gene>
    <name evidence="5" type="ORF">A3770_03p23640</name>
    <name evidence="4" type="ORF">CPRI1469_LOCUS8387</name>
</gene>
<organism evidence="5 6">
    <name type="scientific">Chloropicon primus</name>
    <dbReference type="NCBI Taxonomy" id="1764295"/>
    <lineage>
        <taxon>Eukaryota</taxon>
        <taxon>Viridiplantae</taxon>
        <taxon>Chlorophyta</taxon>
        <taxon>Chloropicophyceae</taxon>
        <taxon>Chloropicales</taxon>
        <taxon>Chloropicaceae</taxon>
        <taxon>Chloropicon</taxon>
    </lineage>
</organism>
<evidence type="ECO:0000256" key="2">
    <source>
        <dbReference type="ARBA" id="ARBA00023235"/>
    </source>
</evidence>
<dbReference type="Proteomes" id="UP000316726">
    <property type="component" value="Chromosome 3"/>
</dbReference>
<accession>A0A5B8MHA9</accession>
<dbReference type="EMBL" id="CP031036">
    <property type="protein sequence ID" value="QDZ19846.1"/>
    <property type="molecule type" value="Genomic_DNA"/>
</dbReference>
<feature type="active site" evidence="3">
    <location>
        <position position="59"/>
    </location>
</feature>
<dbReference type="GO" id="GO:0016853">
    <property type="term" value="F:isomerase activity"/>
    <property type="evidence" value="ECO:0007669"/>
    <property type="project" value="UniProtKB-KW"/>
</dbReference>
<dbReference type="PANTHER" id="PTHR13774:SF17">
    <property type="entry name" value="PHENAZINE BIOSYNTHESIS-LIKE DOMAIN-CONTAINING PROTEIN"/>
    <property type="match status" value="1"/>
</dbReference>
<dbReference type="PANTHER" id="PTHR13774">
    <property type="entry name" value="PHENAZINE BIOSYNTHESIS PROTEIN"/>
    <property type="match status" value="1"/>
</dbReference>
<dbReference type="EMBL" id="HBHL01012774">
    <property type="protein sequence ID" value="CAD9719521.1"/>
    <property type="molecule type" value="Transcribed_RNA"/>
</dbReference>
<keyword evidence="6" id="KW-1185">Reference proteome</keyword>
<reference evidence="4" key="2">
    <citation type="submission" date="2021-01" db="EMBL/GenBank/DDBJ databases">
        <authorList>
            <person name="Corre E."/>
            <person name="Pelletier E."/>
            <person name="Niang G."/>
            <person name="Scheremetjew M."/>
            <person name="Finn R."/>
            <person name="Kale V."/>
            <person name="Holt S."/>
            <person name="Cochrane G."/>
            <person name="Meng A."/>
            <person name="Brown T."/>
            <person name="Cohen L."/>
        </authorList>
    </citation>
    <scope>NUCLEOTIDE SEQUENCE</scope>
    <source>
        <strain evidence="4">CCMP1205</strain>
    </source>
</reference>
<evidence type="ECO:0000256" key="3">
    <source>
        <dbReference type="PIRSR" id="PIRSR016184-1"/>
    </source>
</evidence>
<evidence type="ECO:0000313" key="4">
    <source>
        <dbReference type="EMBL" id="CAD9719521.1"/>
    </source>
</evidence>
<reference evidence="5 6" key="1">
    <citation type="submission" date="2018-07" db="EMBL/GenBank/DDBJ databases">
        <title>The complete nuclear genome of the prasinophyte Chloropicon primus (CCMP1205).</title>
        <authorList>
            <person name="Pombert J.-F."/>
            <person name="Otis C."/>
            <person name="Turmel M."/>
            <person name="Lemieux C."/>
        </authorList>
    </citation>
    <scope>NUCLEOTIDE SEQUENCE [LARGE SCALE GENOMIC DNA]</scope>
    <source>
        <strain evidence="5 6">CCMP1205</strain>
    </source>
</reference>
<dbReference type="SUPFAM" id="SSF54506">
    <property type="entry name" value="Diaminopimelate epimerase-like"/>
    <property type="match status" value="1"/>
</dbReference>
<dbReference type="Gene3D" id="3.10.310.10">
    <property type="entry name" value="Diaminopimelate Epimerase, Chain A, domain 1"/>
    <property type="match status" value="2"/>
</dbReference>
<dbReference type="NCBIfam" id="TIGR00654">
    <property type="entry name" value="PhzF_family"/>
    <property type="match status" value="1"/>
</dbReference>
<dbReference type="STRING" id="1764295.A0A5B8MHA9"/>
<name>A0A5B8MHA9_9CHLO</name>
<dbReference type="InterPro" id="IPR003719">
    <property type="entry name" value="Phenazine_PhzF-like"/>
</dbReference>
<sequence>MEETCVSRVKQFQVDAFAEGRYEGNPAAVVLLGRREGAKSFWPSDDVLQKIAVENNLSETAFVIEDDKRGDGKTVTGYFLLRWFTPGGEVDLCGHATLASAHVVFSQPGMTAGSVCFKTKSGDLVVERSSGEDSVYRMQFPVVCTTDTIASDVQGLVREAFSCGEDVKVLRGGPDVLLVRETWRQIEQTRPDFGKLDAILRKEGIRGAIVTAPVSPSDPVEGERDALDFVSRFFAPNLGINEDPVTGSAHCCLALYWAKERKLVPEDLGSLAPGHVCAKFSAKQMSPRGGYVKIELVVTPSGKLVTHLVGKVMNFLDGVIDLEE</sequence>
<evidence type="ECO:0000256" key="1">
    <source>
        <dbReference type="ARBA" id="ARBA00008270"/>
    </source>
</evidence>
<proteinExistence type="inferred from homology"/>
<protein>
    <submittedName>
        <fullName evidence="5">Phenazine biosynthesis-like protein</fullName>
    </submittedName>
</protein>
<evidence type="ECO:0000313" key="6">
    <source>
        <dbReference type="Proteomes" id="UP000316726"/>
    </source>
</evidence>
<evidence type="ECO:0000313" key="5">
    <source>
        <dbReference type="EMBL" id="QDZ19846.1"/>
    </source>
</evidence>
<keyword evidence="2" id="KW-0413">Isomerase</keyword>
<dbReference type="AlphaFoldDB" id="A0A5B8MHA9"/>
<dbReference type="GO" id="GO:0005737">
    <property type="term" value="C:cytoplasm"/>
    <property type="evidence" value="ECO:0007669"/>
    <property type="project" value="TreeGrafter"/>
</dbReference>